<evidence type="ECO:0000259" key="1">
    <source>
        <dbReference type="Pfam" id="PF10130"/>
    </source>
</evidence>
<keyword evidence="3" id="KW-1185">Reference proteome</keyword>
<protein>
    <submittedName>
        <fullName evidence="2">Putative nucleic acid-binding protein, containing PIN domain</fullName>
    </submittedName>
</protein>
<sequence length="104" mass="12270">MLSLKSKIIKHTKFEPEQLEYFVHQIIKEIEFVNERYISKEAYQKAWQLCKEIDESDTPFVALAIELKALLWTGDKKLFKGLKEKGFEDVISTQELMIKVGYEI</sequence>
<dbReference type="InterPro" id="IPR002716">
    <property type="entry name" value="PIN_dom"/>
</dbReference>
<dbReference type="STRING" id="999894.TDIS_1219"/>
<evidence type="ECO:0000313" key="3">
    <source>
        <dbReference type="Proteomes" id="UP000078390"/>
    </source>
</evidence>
<gene>
    <name evidence="2" type="ORF">TDIS_1219</name>
</gene>
<dbReference type="AlphaFoldDB" id="A0A179D458"/>
<reference evidence="2 3" key="1">
    <citation type="submission" date="2016-04" db="EMBL/GenBank/DDBJ databases">
        <title>Genome analysis of Thermosulfurimonas dismutans, the first thermophilic sulfur-disproportionating bacterium of the phylum Thermodesulfobacteria.</title>
        <authorList>
            <person name="Mardanov A.V."/>
            <person name="Beletsky A.V."/>
            <person name="Kadnikov V.V."/>
            <person name="Slobodkin A.I."/>
            <person name="Ravin N.V."/>
        </authorList>
    </citation>
    <scope>NUCLEOTIDE SEQUENCE [LARGE SCALE GENOMIC DNA]</scope>
    <source>
        <strain evidence="2 3">S95</strain>
    </source>
</reference>
<dbReference type="SUPFAM" id="SSF88723">
    <property type="entry name" value="PIN domain-like"/>
    <property type="match status" value="1"/>
</dbReference>
<comment type="caution">
    <text evidence="2">The sequence shown here is derived from an EMBL/GenBank/DDBJ whole genome shotgun (WGS) entry which is preliminary data.</text>
</comment>
<dbReference type="EMBL" id="LWLG01000007">
    <property type="protein sequence ID" value="OAQ20763.1"/>
    <property type="molecule type" value="Genomic_DNA"/>
</dbReference>
<evidence type="ECO:0000313" key="2">
    <source>
        <dbReference type="EMBL" id="OAQ20763.1"/>
    </source>
</evidence>
<dbReference type="CDD" id="cd09871">
    <property type="entry name" value="PIN_MtVapC28-VapC30-like"/>
    <property type="match status" value="1"/>
</dbReference>
<dbReference type="InterPro" id="IPR029060">
    <property type="entry name" value="PIN-like_dom_sf"/>
</dbReference>
<proteinExistence type="predicted"/>
<dbReference type="Pfam" id="PF10130">
    <property type="entry name" value="PIN_2"/>
    <property type="match status" value="1"/>
</dbReference>
<feature type="domain" description="PIN" evidence="1">
    <location>
        <begin position="5"/>
        <end position="90"/>
    </location>
</feature>
<name>A0A179D458_9BACT</name>
<accession>A0A179D458</accession>
<organism evidence="2 3">
    <name type="scientific">Thermosulfurimonas dismutans</name>
    <dbReference type="NCBI Taxonomy" id="999894"/>
    <lineage>
        <taxon>Bacteria</taxon>
        <taxon>Pseudomonadati</taxon>
        <taxon>Thermodesulfobacteriota</taxon>
        <taxon>Thermodesulfobacteria</taxon>
        <taxon>Thermodesulfobacteriales</taxon>
        <taxon>Thermodesulfobacteriaceae</taxon>
        <taxon>Thermosulfurimonas</taxon>
    </lineage>
</organism>
<dbReference type="Proteomes" id="UP000078390">
    <property type="component" value="Unassembled WGS sequence"/>
</dbReference>
<dbReference type="Gene3D" id="3.40.50.1010">
    <property type="entry name" value="5'-nuclease"/>
    <property type="match status" value="1"/>
</dbReference>